<keyword evidence="2" id="KW-1185">Reference proteome</keyword>
<evidence type="ECO:0000313" key="2">
    <source>
        <dbReference type="Proteomes" id="UP000240988"/>
    </source>
</evidence>
<dbReference type="Proteomes" id="UP000240988">
    <property type="component" value="Unassembled WGS sequence"/>
</dbReference>
<protein>
    <recommendedName>
        <fullName evidence="3">Nucleotidyl transferase AbiEii toxin, Type IV TA system</fullName>
    </recommendedName>
</protein>
<evidence type="ECO:0008006" key="3">
    <source>
        <dbReference type="Google" id="ProtNLM"/>
    </source>
</evidence>
<proteinExistence type="predicted"/>
<organism evidence="1 2">
    <name type="scientific">Mycobacterium rhizamassiliense</name>
    <dbReference type="NCBI Taxonomy" id="1841860"/>
    <lineage>
        <taxon>Bacteria</taxon>
        <taxon>Bacillati</taxon>
        <taxon>Actinomycetota</taxon>
        <taxon>Actinomycetes</taxon>
        <taxon>Mycobacteriales</taxon>
        <taxon>Mycobacteriaceae</taxon>
        <taxon>Mycobacterium</taxon>
    </lineage>
</organism>
<dbReference type="AlphaFoldDB" id="A0A2U3P2A2"/>
<evidence type="ECO:0000313" key="1">
    <source>
        <dbReference type="EMBL" id="SPM37825.1"/>
    </source>
</evidence>
<dbReference type="EMBL" id="FUFA01000006">
    <property type="protein sequence ID" value="SPM37825.1"/>
    <property type="molecule type" value="Genomic_DNA"/>
</dbReference>
<dbReference type="RefSeq" id="WP_077090283.1">
    <property type="nucleotide sequence ID" value="NZ_LT721901.1"/>
</dbReference>
<accession>A0A2U3P2A2</accession>
<name>A0A2U3P2A2_9MYCO</name>
<dbReference type="OrthoDB" id="3199565at2"/>
<reference evidence="1 2" key="1">
    <citation type="submission" date="2017-01" db="EMBL/GenBank/DDBJ databases">
        <authorList>
            <consortium name="Urmite Genomes"/>
        </authorList>
    </citation>
    <scope>NUCLEOTIDE SEQUENCE [LARGE SCALE GENOMIC DNA]</scope>
    <source>
        <strain evidence="1 2">AB57</strain>
    </source>
</reference>
<dbReference type="InterPro" id="IPR014942">
    <property type="entry name" value="AbiEii"/>
</dbReference>
<sequence>MTAPYSTPPTNLRSLQDRLVQAAGREGVVFGRLQRHVAVLVVAQFAATLVDDGGAPLLLVKGGSSLELRRGIVDSRTSKDLDAVVRQDIESVHDRLADAGEIGWEGFTAVFTPPEEIEIPGLPIKPRRFTAKLSYRGKSFASVPIEVSTVEAGNADQFDTLTSEALGLVGVTADVTVPCMTLPWQIAQKVHAVSAVLPKPKVNDRAHDLVDLQLLEALIADADLSDTRSACCAVFEARAQHSWPPTVVVMPHWPPIYVRALEGLGHLDLAETAEAAAKRVQQFVNRIDVATGGNWPAPRRR</sequence>
<dbReference type="STRING" id="1841860.GCA_900157375_05677"/>
<gene>
    <name evidence="1" type="ORF">MRAB57_5675</name>
</gene>
<dbReference type="Pfam" id="PF08843">
    <property type="entry name" value="AbiEii"/>
    <property type="match status" value="1"/>
</dbReference>